<evidence type="ECO:0008006" key="10">
    <source>
        <dbReference type="Google" id="ProtNLM"/>
    </source>
</evidence>
<evidence type="ECO:0000256" key="4">
    <source>
        <dbReference type="PIRSR" id="PIRSR625705-1"/>
    </source>
</evidence>
<name>A0A918LAL3_STRGD</name>
<dbReference type="InterPro" id="IPR017853">
    <property type="entry name" value="GH"/>
</dbReference>
<evidence type="ECO:0000256" key="1">
    <source>
        <dbReference type="ARBA" id="ARBA00006285"/>
    </source>
</evidence>
<dbReference type="InterPro" id="IPR015883">
    <property type="entry name" value="Glyco_hydro_20_cat"/>
</dbReference>
<keyword evidence="2" id="KW-0378">Hydrolase</keyword>
<dbReference type="InterPro" id="IPR029018">
    <property type="entry name" value="Hex-like_dom2"/>
</dbReference>
<feature type="domain" description="Beta-hexosaminidase bacterial type N-terminal" evidence="7">
    <location>
        <begin position="48"/>
        <end position="163"/>
    </location>
</feature>
<dbReference type="PANTHER" id="PTHR43678">
    <property type="entry name" value="PUTATIVE (AFU_ORTHOLOGUE AFUA_2G00640)-RELATED"/>
    <property type="match status" value="1"/>
</dbReference>
<gene>
    <name evidence="8" type="ORF">GCM10010238_11090</name>
</gene>
<dbReference type="InterPro" id="IPR052764">
    <property type="entry name" value="GH20_Enzymes"/>
</dbReference>
<evidence type="ECO:0000256" key="5">
    <source>
        <dbReference type="SAM" id="MobiDB-lite"/>
    </source>
</evidence>
<dbReference type="InterPro" id="IPR015882">
    <property type="entry name" value="HEX_bac_N"/>
</dbReference>
<proteinExistence type="inferred from homology"/>
<evidence type="ECO:0000313" key="9">
    <source>
        <dbReference type="Proteomes" id="UP000653493"/>
    </source>
</evidence>
<reference evidence="8" key="2">
    <citation type="submission" date="2020-09" db="EMBL/GenBank/DDBJ databases">
        <authorList>
            <person name="Sun Q."/>
            <person name="Ohkuma M."/>
        </authorList>
    </citation>
    <scope>NUCLEOTIDE SEQUENCE</scope>
    <source>
        <strain evidence="8">JCM 4234</strain>
    </source>
</reference>
<sequence length="514" mass="55234">MALGAGLAVWGCDAGSPGSADRSSGGVAAAPTSPSPSPSRSYPLSEEPDTIPAVREHTPARGPGWKPADGHRVVISDAALADEGRLIASELGMTYAGQKDDRKAGDLRLETTGGQGGESYTLTVRDGRATVGAPGESGVFYGTRTLKQAVTAGGAAPEGVVRDEPAKERRGLMLDIARKHYSADWIKDRIREIGDLKYNELGLHFSDDQGFRIESSSHPEIVSADHLTKAQVKEIVALAAERHITVVPEIDSPGHLGAVIAAHPDLQLRNAQGTATKGAIDISEPGAAKIVDDLIDEYSDVFPGNQWHLGGDEYQALTVSDPETSYPQLAAAAREKYGAGATVEDLTAGWLNDRAATVQKNDRTPRAWNDGFFKDSDPAAAESIKVAYWTGKEIGARQPAEYLAEGRDVINYNDEFLYYVLGQPQTFVYPTGERIYEQWTPRVIRGTSPVDAKYDDQILGGSFAVWGDYPGAQTQDQVADGIRLPLAATAQKLWDPGDPEPTWPQFRALADRLD</sequence>
<dbReference type="EMBL" id="BMSL01000002">
    <property type="protein sequence ID" value="GGS24729.1"/>
    <property type="molecule type" value="Genomic_DNA"/>
</dbReference>
<dbReference type="SUPFAM" id="SSF51445">
    <property type="entry name" value="(Trans)glycosidases"/>
    <property type="match status" value="1"/>
</dbReference>
<evidence type="ECO:0000313" key="8">
    <source>
        <dbReference type="EMBL" id="GGS24729.1"/>
    </source>
</evidence>
<dbReference type="AlphaFoldDB" id="A0A918LAL3"/>
<dbReference type="Gene3D" id="3.30.379.10">
    <property type="entry name" value="Chitobiase/beta-hexosaminidase domain 2-like"/>
    <property type="match status" value="1"/>
</dbReference>
<evidence type="ECO:0000259" key="6">
    <source>
        <dbReference type="Pfam" id="PF00728"/>
    </source>
</evidence>
<organism evidence="8 9">
    <name type="scientific">Streptomyces griseoviridis</name>
    <dbReference type="NCBI Taxonomy" id="45398"/>
    <lineage>
        <taxon>Bacteria</taxon>
        <taxon>Bacillati</taxon>
        <taxon>Actinomycetota</taxon>
        <taxon>Actinomycetes</taxon>
        <taxon>Kitasatosporales</taxon>
        <taxon>Streptomycetaceae</taxon>
        <taxon>Streptomyces</taxon>
    </lineage>
</organism>
<accession>A0A918LAL3</accession>
<keyword evidence="3" id="KW-0326">Glycosidase</keyword>
<dbReference type="GO" id="GO:0004563">
    <property type="term" value="F:beta-N-acetylhexosaminidase activity"/>
    <property type="evidence" value="ECO:0007669"/>
    <property type="project" value="InterPro"/>
</dbReference>
<protein>
    <recommendedName>
        <fullName evidence="10">Beta-N-acetylhexosaminidase</fullName>
    </recommendedName>
</protein>
<dbReference type="InterPro" id="IPR025705">
    <property type="entry name" value="Beta_hexosaminidase_sua/sub"/>
</dbReference>
<dbReference type="Gene3D" id="3.20.20.80">
    <property type="entry name" value="Glycosidases"/>
    <property type="match status" value="1"/>
</dbReference>
<evidence type="ECO:0000256" key="2">
    <source>
        <dbReference type="ARBA" id="ARBA00022801"/>
    </source>
</evidence>
<feature type="active site" description="Proton donor" evidence="4">
    <location>
        <position position="313"/>
    </location>
</feature>
<dbReference type="Proteomes" id="UP000653493">
    <property type="component" value="Unassembled WGS sequence"/>
</dbReference>
<dbReference type="GO" id="GO:0005975">
    <property type="term" value="P:carbohydrate metabolic process"/>
    <property type="evidence" value="ECO:0007669"/>
    <property type="project" value="InterPro"/>
</dbReference>
<feature type="domain" description="Glycoside hydrolase family 20 catalytic" evidence="6">
    <location>
        <begin position="170"/>
        <end position="495"/>
    </location>
</feature>
<comment type="similarity">
    <text evidence="1">Belongs to the glycosyl hydrolase 20 family.</text>
</comment>
<dbReference type="CDD" id="cd06564">
    <property type="entry name" value="GH20_DspB_LnbB-like"/>
    <property type="match status" value="1"/>
</dbReference>
<dbReference type="PRINTS" id="PR00738">
    <property type="entry name" value="GLHYDRLASE20"/>
</dbReference>
<dbReference type="PANTHER" id="PTHR43678:SF1">
    <property type="entry name" value="BETA-N-ACETYLHEXOSAMINIDASE"/>
    <property type="match status" value="1"/>
</dbReference>
<dbReference type="SUPFAM" id="SSF55545">
    <property type="entry name" value="beta-N-acetylhexosaminidase-like domain"/>
    <property type="match status" value="1"/>
</dbReference>
<dbReference type="Pfam" id="PF02838">
    <property type="entry name" value="Glyco_hydro_20b"/>
    <property type="match status" value="1"/>
</dbReference>
<comment type="caution">
    <text evidence="8">The sequence shown here is derived from an EMBL/GenBank/DDBJ whole genome shotgun (WGS) entry which is preliminary data.</text>
</comment>
<keyword evidence="9" id="KW-1185">Reference proteome</keyword>
<reference evidence="8" key="1">
    <citation type="journal article" date="2014" name="Int. J. Syst. Evol. Microbiol.">
        <title>Complete genome sequence of Corynebacterium casei LMG S-19264T (=DSM 44701T), isolated from a smear-ripened cheese.</title>
        <authorList>
            <consortium name="US DOE Joint Genome Institute (JGI-PGF)"/>
            <person name="Walter F."/>
            <person name="Albersmeier A."/>
            <person name="Kalinowski J."/>
            <person name="Ruckert C."/>
        </authorList>
    </citation>
    <scope>NUCLEOTIDE SEQUENCE</scope>
    <source>
        <strain evidence="8">JCM 4234</strain>
    </source>
</reference>
<evidence type="ECO:0000256" key="3">
    <source>
        <dbReference type="ARBA" id="ARBA00023295"/>
    </source>
</evidence>
<feature type="region of interest" description="Disordered" evidence="5">
    <location>
        <begin position="12"/>
        <end position="70"/>
    </location>
</feature>
<evidence type="ECO:0000259" key="7">
    <source>
        <dbReference type="Pfam" id="PF02838"/>
    </source>
</evidence>
<dbReference type="Pfam" id="PF00728">
    <property type="entry name" value="Glyco_hydro_20"/>
    <property type="match status" value="1"/>
</dbReference>